<gene>
    <name evidence="1" type="ORF">C8N32_10544</name>
</gene>
<dbReference type="AlphaFoldDB" id="A0A2T5BTE2"/>
<dbReference type="RefSeq" id="WP_107891494.1">
    <property type="nucleotide sequence ID" value="NZ_NHSI01000022.1"/>
</dbReference>
<name>A0A2T5BTE2_9RHOB</name>
<protein>
    <submittedName>
        <fullName evidence="1">Uncharacterized protein</fullName>
    </submittedName>
</protein>
<dbReference type="Proteomes" id="UP000243859">
    <property type="component" value="Unassembled WGS sequence"/>
</dbReference>
<accession>A0A2T5BTE2</accession>
<comment type="caution">
    <text evidence="1">The sequence shown here is derived from an EMBL/GenBank/DDBJ whole genome shotgun (WGS) entry which is preliminary data.</text>
</comment>
<keyword evidence="2" id="KW-1185">Reference proteome</keyword>
<dbReference type="EMBL" id="QAAA01000005">
    <property type="protein sequence ID" value="PTN02674.1"/>
    <property type="molecule type" value="Genomic_DNA"/>
</dbReference>
<organism evidence="1 2">
    <name type="scientific">Rhodovulum imhoffii</name>
    <dbReference type="NCBI Taxonomy" id="365340"/>
    <lineage>
        <taxon>Bacteria</taxon>
        <taxon>Pseudomonadati</taxon>
        <taxon>Pseudomonadota</taxon>
        <taxon>Alphaproteobacteria</taxon>
        <taxon>Rhodobacterales</taxon>
        <taxon>Paracoccaceae</taxon>
        <taxon>Rhodovulum</taxon>
    </lineage>
</organism>
<reference evidence="1 2" key="1">
    <citation type="submission" date="2018-04" db="EMBL/GenBank/DDBJ databases">
        <title>Genomic Encyclopedia of Archaeal and Bacterial Type Strains, Phase II (KMG-II): from individual species to whole genera.</title>
        <authorList>
            <person name="Goeker M."/>
        </authorList>
    </citation>
    <scope>NUCLEOTIDE SEQUENCE [LARGE SCALE GENOMIC DNA]</scope>
    <source>
        <strain evidence="1 2">DSM 18064</strain>
    </source>
</reference>
<evidence type="ECO:0000313" key="2">
    <source>
        <dbReference type="Proteomes" id="UP000243859"/>
    </source>
</evidence>
<proteinExistence type="predicted"/>
<evidence type="ECO:0000313" key="1">
    <source>
        <dbReference type="EMBL" id="PTN02674.1"/>
    </source>
</evidence>
<sequence>MPIEEMCARIVAFARHCGHDGMAPHNAAQSRGWLDDVGHPTKDGRALLDALREQDNTRGIFRAVI</sequence>
<dbReference type="OrthoDB" id="7871601at2"/>